<organism evidence="1 2">
    <name type="scientific">Rhodovulum sulfidophilum</name>
    <name type="common">Rhodobacter sulfidophilus</name>
    <dbReference type="NCBI Taxonomy" id="35806"/>
    <lineage>
        <taxon>Bacteria</taxon>
        <taxon>Pseudomonadati</taxon>
        <taxon>Pseudomonadota</taxon>
        <taxon>Alphaproteobacteria</taxon>
        <taxon>Rhodobacterales</taxon>
        <taxon>Paracoccaceae</taxon>
        <taxon>Rhodovulum</taxon>
    </lineage>
</organism>
<gene>
    <name evidence="1" type="ORF">JMM60_16100</name>
</gene>
<evidence type="ECO:0000313" key="1">
    <source>
        <dbReference type="EMBL" id="MBL3610288.1"/>
    </source>
</evidence>
<proteinExistence type="predicted"/>
<comment type="caution">
    <text evidence="1">The sequence shown here is derived from an EMBL/GenBank/DDBJ whole genome shotgun (WGS) entry which is preliminary data.</text>
</comment>
<keyword evidence="2" id="KW-1185">Reference proteome</keyword>
<reference evidence="1 2" key="1">
    <citation type="submission" date="2021-01" db="EMBL/GenBank/DDBJ databases">
        <title>Draft genomes of Rhodovulum sulfidophilum.</title>
        <authorList>
            <person name="Guzman M.S."/>
        </authorList>
    </citation>
    <scope>NUCLEOTIDE SEQUENCE [LARGE SCALE GENOMIC DNA]</scope>
    <source>
        <strain evidence="1 2">AB35</strain>
    </source>
</reference>
<protein>
    <submittedName>
        <fullName evidence="1">Uncharacterized protein</fullName>
    </submittedName>
</protein>
<dbReference type="EMBL" id="JAESJJ010000024">
    <property type="protein sequence ID" value="MBL3610288.1"/>
    <property type="molecule type" value="Genomic_DNA"/>
</dbReference>
<dbReference type="RefSeq" id="WP_234153081.1">
    <property type="nucleotide sequence ID" value="NZ_JAESJJ010000024.1"/>
</dbReference>
<dbReference type="Proteomes" id="UP000604473">
    <property type="component" value="Unassembled WGS sequence"/>
</dbReference>
<name>A0ABS1RWI5_RHOSU</name>
<evidence type="ECO:0000313" key="2">
    <source>
        <dbReference type="Proteomes" id="UP000604473"/>
    </source>
</evidence>
<sequence>MAKMKFKGIPVGEKVTMTVRDSAGNTLVTAQSPAWAQSTTPAEVPGQVNTAADLGIVSSIPFNAIAANIEAVEVLTQPSYGHVSVVGTSVLVNTVDVPEIRAVTTEPVVLRTPENPLSKMVNNLVKSTDPITFTLRVTQAGQSPQDVTVVCRIDAHLSLSGWSCGRGMKLAVDNNDETVLEPGEKHFDLYVSLSPAAYTRADIMTEIGGNTISGKVDDYIVAQLTPGGATISGVTIAYDPINYYGSQAKPVRPIAAAGLVTELLEEHGFDTVHIHYERGYDYSTDRGAANFGKAGLLHPNAVLAWGEGAKPIVPRARFNGNTKKHGMVFRGVQFPLGQGLGGSGGTNVIVENCLVPAMIYFYGQDAFGYPARFTVRNSILPHSFAVEDVRDGTPDYWAGDYRPACIKPGGGSNGIIIEGNFLALGAFAPDFALDNGADGLPGPDDVYPFIDVGSDSRWGLNGFSTPGPNLLAHPMYCDTYTRHIQIRKNFIFGSGGSLIQLRGGAVMYDCAFTWGNQTFSVGPGTFNNYSSEVFDDRNDGHKSWLHDVVLTHAGYHDGPQAGNALSEGIVVGSALTSLDRVVILHDIDPNNPADADRLVSSWNGASHGRKSGFKYSAAYEAGGKFENYHGRERDLVCANWGSVENPDYNPGSLDLSNINNATLFRWYDAQRGNAPDTTTDPLDIYWWLRGHEGPEIKALVRSFVTFMQAPLGIVPTWRTSASGCSFVPDLAEDGCRWDNTNNWGRDLIPGSFAGDTAALNGHKVFYQLDTLTVAGLDLGAGGHLHAVNGRLNVSAAPVCTGSGAITVDESGQVWVNGYTDTDPLTVTVKGGRFANTGTFSGPADIHVDGSTDPYGKAEFLCAYGAASMTVTSGRKMEIVGSGPRVGFDGTGGTQARLSFESGAVLSFVAKEGRLATIREFRSGVNGTATPDVVSTVALGGAALMLDLTGVAVGSHVLVSVDNVIGTFGSITGKIDPRLDATVTVTAKGVSLSIGSGSGQIRLT</sequence>
<accession>A0ABS1RWI5</accession>